<sequence length="79" mass="8732">MSNEAQTIDDTTEAPELVTEFAIGSDGHLYVSAESLPPGALAGRKQFVGYELTSKEARQVWDTLHRLAFNATQPLRARR</sequence>
<gene>
    <name evidence="1" type="ORF">E8A74_12805</name>
</gene>
<name>A0A4U1JED6_9BACT</name>
<dbReference type="OrthoDB" id="9849781at2"/>
<dbReference type="Proteomes" id="UP000309215">
    <property type="component" value="Unassembled WGS sequence"/>
</dbReference>
<proteinExistence type="predicted"/>
<reference evidence="1 2" key="1">
    <citation type="submission" date="2019-04" db="EMBL/GenBank/DDBJ databases">
        <authorList>
            <person name="Li Y."/>
            <person name="Wang J."/>
        </authorList>
    </citation>
    <scope>NUCLEOTIDE SEQUENCE [LARGE SCALE GENOMIC DNA]</scope>
    <source>
        <strain evidence="1 2">DSM 14668</strain>
    </source>
</reference>
<evidence type="ECO:0000313" key="1">
    <source>
        <dbReference type="EMBL" id="TKD09160.1"/>
    </source>
</evidence>
<keyword evidence="2" id="KW-1185">Reference proteome</keyword>
<dbReference type="EMBL" id="SSMQ01000011">
    <property type="protein sequence ID" value="TKD09160.1"/>
    <property type="molecule type" value="Genomic_DNA"/>
</dbReference>
<protein>
    <submittedName>
        <fullName evidence="1">Uncharacterized protein</fullName>
    </submittedName>
</protein>
<comment type="caution">
    <text evidence="1">The sequence shown here is derived from an EMBL/GenBank/DDBJ whole genome shotgun (WGS) entry which is preliminary data.</text>
</comment>
<dbReference type="AlphaFoldDB" id="A0A4U1JED6"/>
<evidence type="ECO:0000313" key="2">
    <source>
        <dbReference type="Proteomes" id="UP000309215"/>
    </source>
</evidence>
<dbReference type="RefSeq" id="WP_136929269.1">
    <property type="nucleotide sequence ID" value="NZ_SSMQ01000011.1"/>
</dbReference>
<accession>A0A4U1JED6</accession>
<organism evidence="1 2">
    <name type="scientific">Polyangium fumosum</name>
    <dbReference type="NCBI Taxonomy" id="889272"/>
    <lineage>
        <taxon>Bacteria</taxon>
        <taxon>Pseudomonadati</taxon>
        <taxon>Myxococcota</taxon>
        <taxon>Polyangia</taxon>
        <taxon>Polyangiales</taxon>
        <taxon>Polyangiaceae</taxon>
        <taxon>Polyangium</taxon>
    </lineage>
</organism>